<gene>
    <name evidence="8" type="ORF">QVD17_41569</name>
</gene>
<evidence type="ECO:0000313" key="8">
    <source>
        <dbReference type="EMBL" id="KAK1406277.1"/>
    </source>
</evidence>
<dbReference type="PANTHER" id="PTHR47946:SF21">
    <property type="entry name" value="CYTOCHROME P450-RELATED"/>
    <property type="match status" value="1"/>
</dbReference>
<comment type="cofactor">
    <cofactor evidence="1">
        <name>heme</name>
        <dbReference type="ChEBI" id="CHEBI:30413"/>
    </cofactor>
</comment>
<protein>
    <recommendedName>
        <fullName evidence="10">Cytochrome P450</fullName>
    </recommendedName>
</protein>
<keyword evidence="4" id="KW-0479">Metal-binding</keyword>
<evidence type="ECO:0000256" key="5">
    <source>
        <dbReference type="ARBA" id="ARBA00023002"/>
    </source>
</evidence>
<evidence type="ECO:0008006" key="10">
    <source>
        <dbReference type="Google" id="ProtNLM"/>
    </source>
</evidence>
<dbReference type="GO" id="GO:0004497">
    <property type="term" value="F:monooxygenase activity"/>
    <property type="evidence" value="ECO:0007669"/>
    <property type="project" value="UniProtKB-KW"/>
</dbReference>
<keyword evidence="5" id="KW-0560">Oxidoreductase</keyword>
<accession>A0AAD8NEX0</accession>
<evidence type="ECO:0000256" key="3">
    <source>
        <dbReference type="ARBA" id="ARBA00022617"/>
    </source>
</evidence>
<reference evidence="8" key="1">
    <citation type="journal article" date="2023" name="bioRxiv">
        <title>Improved chromosome-level genome assembly for marigold (Tagetes erecta).</title>
        <authorList>
            <person name="Jiang F."/>
            <person name="Yuan L."/>
            <person name="Wang S."/>
            <person name="Wang H."/>
            <person name="Xu D."/>
            <person name="Wang A."/>
            <person name="Fan W."/>
        </authorList>
    </citation>
    <scope>NUCLEOTIDE SEQUENCE</scope>
    <source>
        <strain evidence="8">WSJ</strain>
        <tissue evidence="8">Leaf</tissue>
    </source>
</reference>
<evidence type="ECO:0000313" key="9">
    <source>
        <dbReference type="Proteomes" id="UP001229421"/>
    </source>
</evidence>
<keyword evidence="7" id="KW-0503">Monooxygenase</keyword>
<dbReference type="GO" id="GO:0020037">
    <property type="term" value="F:heme binding"/>
    <property type="evidence" value="ECO:0007669"/>
    <property type="project" value="InterPro"/>
</dbReference>
<proteinExistence type="inferred from homology"/>
<evidence type="ECO:0000256" key="6">
    <source>
        <dbReference type="ARBA" id="ARBA00023004"/>
    </source>
</evidence>
<dbReference type="SUPFAM" id="SSF48264">
    <property type="entry name" value="Cytochrome P450"/>
    <property type="match status" value="1"/>
</dbReference>
<sequence length="226" mass="25122">MVFSVRLTRFVISSHPGTAKERLNTSDFTDQLVKESAYELLFHHATGFVPYGDYWRSLRRILANLLSPKQVLVKVMSLKNWCLDDAINPNDALCLLVFIYLDEDYYALTDVDENILEFVVVGTIIGTSQAVGGFGNVYKHKCNIPARRTMILSALAAGTPSGAAPHGFKTRHGRGGYHTLIKQCLVLLPTDVGSYNPPPLEDQRPRWHIGRRLALIPSVTSQSVAP</sequence>
<evidence type="ECO:0000256" key="1">
    <source>
        <dbReference type="ARBA" id="ARBA00001971"/>
    </source>
</evidence>
<keyword evidence="6" id="KW-0408">Iron</keyword>
<dbReference type="InterPro" id="IPR036396">
    <property type="entry name" value="Cyt_P450_sf"/>
</dbReference>
<comment type="caution">
    <text evidence="8">The sequence shown here is derived from an EMBL/GenBank/DDBJ whole genome shotgun (WGS) entry which is preliminary data.</text>
</comment>
<name>A0AAD8NEX0_TARER</name>
<dbReference type="Proteomes" id="UP001229421">
    <property type="component" value="Unassembled WGS sequence"/>
</dbReference>
<evidence type="ECO:0000256" key="7">
    <source>
        <dbReference type="ARBA" id="ARBA00023033"/>
    </source>
</evidence>
<dbReference type="PANTHER" id="PTHR47946">
    <property type="entry name" value="CYTOCHROME P450 78A7-RELATED"/>
    <property type="match status" value="1"/>
</dbReference>
<evidence type="ECO:0000256" key="4">
    <source>
        <dbReference type="ARBA" id="ARBA00022723"/>
    </source>
</evidence>
<dbReference type="AlphaFoldDB" id="A0AAD8NEX0"/>
<dbReference type="InterPro" id="IPR051996">
    <property type="entry name" value="Cytochrome_P450_78A"/>
</dbReference>
<comment type="similarity">
    <text evidence="2">Belongs to the cytochrome P450 family.</text>
</comment>
<keyword evidence="3" id="KW-0349">Heme</keyword>
<dbReference type="GO" id="GO:0016705">
    <property type="term" value="F:oxidoreductase activity, acting on paired donors, with incorporation or reduction of molecular oxygen"/>
    <property type="evidence" value="ECO:0007669"/>
    <property type="project" value="InterPro"/>
</dbReference>
<dbReference type="EMBL" id="JAUHHV010000012">
    <property type="protein sequence ID" value="KAK1406277.1"/>
    <property type="molecule type" value="Genomic_DNA"/>
</dbReference>
<dbReference type="GO" id="GO:0005506">
    <property type="term" value="F:iron ion binding"/>
    <property type="evidence" value="ECO:0007669"/>
    <property type="project" value="InterPro"/>
</dbReference>
<keyword evidence="9" id="KW-1185">Reference proteome</keyword>
<evidence type="ECO:0000256" key="2">
    <source>
        <dbReference type="ARBA" id="ARBA00010617"/>
    </source>
</evidence>
<organism evidence="8 9">
    <name type="scientific">Tagetes erecta</name>
    <name type="common">African marigold</name>
    <dbReference type="NCBI Taxonomy" id="13708"/>
    <lineage>
        <taxon>Eukaryota</taxon>
        <taxon>Viridiplantae</taxon>
        <taxon>Streptophyta</taxon>
        <taxon>Embryophyta</taxon>
        <taxon>Tracheophyta</taxon>
        <taxon>Spermatophyta</taxon>
        <taxon>Magnoliopsida</taxon>
        <taxon>eudicotyledons</taxon>
        <taxon>Gunneridae</taxon>
        <taxon>Pentapetalae</taxon>
        <taxon>asterids</taxon>
        <taxon>campanulids</taxon>
        <taxon>Asterales</taxon>
        <taxon>Asteraceae</taxon>
        <taxon>Asteroideae</taxon>
        <taxon>Heliantheae alliance</taxon>
        <taxon>Tageteae</taxon>
        <taxon>Tagetes</taxon>
    </lineage>
</organism>